<name>A0A182MER1_9DIPT</name>
<dbReference type="AlphaFoldDB" id="A0A182MER1"/>
<evidence type="ECO:0000313" key="3">
    <source>
        <dbReference type="Proteomes" id="UP000075883"/>
    </source>
</evidence>
<sequence length="215" mass="25240">METEKRVETIFLHCFTRHHINNMHGLVETIIRTIRSSILLILALLVMRLCSGPVTVMYERVEQLHGFDIVDSRNIRIRKYNRTVSVLDGTFDLLQEVDDDYSFTVQLAYSTLGNNQFIKSPFRLPLQKMCQFLNTTYRDYREFYRNMTNFPDAGVCPVEAKQYYIRNKVLDANLFNDYFQAGLWKVTLLLFEKSDLELPVIAAEVLFQVSREGLF</sequence>
<protein>
    <submittedName>
        <fullName evidence="2">Uncharacterized protein</fullName>
    </submittedName>
</protein>
<keyword evidence="3" id="KW-1185">Reference proteome</keyword>
<dbReference type="STRING" id="139723.A0A182MER1"/>
<evidence type="ECO:0000256" key="1">
    <source>
        <dbReference type="SAM" id="Phobius"/>
    </source>
</evidence>
<reference evidence="3" key="1">
    <citation type="submission" date="2013-09" db="EMBL/GenBank/DDBJ databases">
        <title>The Genome Sequence of Anopheles culicifacies species A.</title>
        <authorList>
            <consortium name="The Broad Institute Genomics Platform"/>
            <person name="Neafsey D.E."/>
            <person name="Besansky N."/>
            <person name="Howell P."/>
            <person name="Walton C."/>
            <person name="Young S.K."/>
            <person name="Zeng Q."/>
            <person name="Gargeya S."/>
            <person name="Fitzgerald M."/>
            <person name="Haas B."/>
            <person name="Abouelleil A."/>
            <person name="Allen A.W."/>
            <person name="Alvarado L."/>
            <person name="Arachchi H.M."/>
            <person name="Berlin A.M."/>
            <person name="Chapman S.B."/>
            <person name="Gainer-Dewar J."/>
            <person name="Goldberg J."/>
            <person name="Griggs A."/>
            <person name="Gujja S."/>
            <person name="Hansen M."/>
            <person name="Howarth C."/>
            <person name="Imamovic A."/>
            <person name="Ireland A."/>
            <person name="Larimer J."/>
            <person name="McCowan C."/>
            <person name="Murphy C."/>
            <person name="Pearson M."/>
            <person name="Poon T.W."/>
            <person name="Priest M."/>
            <person name="Roberts A."/>
            <person name="Saif S."/>
            <person name="Shea T."/>
            <person name="Sisk P."/>
            <person name="Sykes S."/>
            <person name="Wortman J."/>
            <person name="Nusbaum C."/>
            <person name="Birren B."/>
        </authorList>
    </citation>
    <scope>NUCLEOTIDE SEQUENCE [LARGE SCALE GENOMIC DNA]</scope>
    <source>
        <strain evidence="3">A-37</strain>
    </source>
</reference>
<evidence type="ECO:0000313" key="2">
    <source>
        <dbReference type="EnsemblMetazoa" id="ACUA016490-PA"/>
    </source>
</evidence>
<feature type="transmembrane region" description="Helical" evidence="1">
    <location>
        <begin position="38"/>
        <end position="58"/>
    </location>
</feature>
<proteinExistence type="predicted"/>
<dbReference type="VEuPathDB" id="VectorBase:ACUA016490"/>
<dbReference type="Proteomes" id="UP000075883">
    <property type="component" value="Unassembled WGS sequence"/>
</dbReference>
<dbReference type="EnsemblMetazoa" id="ACUA016490-RA">
    <property type="protein sequence ID" value="ACUA016490-PA"/>
    <property type="gene ID" value="ACUA016490"/>
</dbReference>
<dbReference type="EMBL" id="AXCM01020089">
    <property type="status" value="NOT_ANNOTATED_CDS"/>
    <property type="molecule type" value="Genomic_DNA"/>
</dbReference>
<reference evidence="2" key="2">
    <citation type="submission" date="2020-05" db="UniProtKB">
        <authorList>
            <consortium name="EnsemblMetazoa"/>
        </authorList>
    </citation>
    <scope>IDENTIFICATION</scope>
    <source>
        <strain evidence="2">A-37</strain>
    </source>
</reference>
<dbReference type="PANTHER" id="PTHR21112">
    <property type="entry name" value="CHEMOSENSORY PROTEIN A 29A-RELATED"/>
    <property type="match status" value="1"/>
</dbReference>
<keyword evidence="1" id="KW-1133">Transmembrane helix</keyword>
<keyword evidence="1" id="KW-0812">Transmembrane</keyword>
<dbReference type="InterPro" id="IPR010512">
    <property type="entry name" value="DUF1091"/>
</dbReference>
<keyword evidence="1" id="KW-0472">Membrane</keyword>
<dbReference type="PANTHER" id="PTHR21112:SF0">
    <property type="entry name" value="CHEMOSENSORY PROTEIN A 29A-RELATED"/>
    <property type="match status" value="1"/>
</dbReference>
<accession>A0A182MER1</accession>
<organism evidence="2 3">
    <name type="scientific">Anopheles culicifacies</name>
    <dbReference type="NCBI Taxonomy" id="139723"/>
    <lineage>
        <taxon>Eukaryota</taxon>
        <taxon>Metazoa</taxon>
        <taxon>Ecdysozoa</taxon>
        <taxon>Arthropoda</taxon>
        <taxon>Hexapoda</taxon>
        <taxon>Insecta</taxon>
        <taxon>Pterygota</taxon>
        <taxon>Neoptera</taxon>
        <taxon>Endopterygota</taxon>
        <taxon>Diptera</taxon>
        <taxon>Nematocera</taxon>
        <taxon>Culicoidea</taxon>
        <taxon>Culicidae</taxon>
        <taxon>Anophelinae</taxon>
        <taxon>Anopheles</taxon>
        <taxon>culicifacies species complex</taxon>
    </lineage>
</organism>
<dbReference type="Pfam" id="PF06477">
    <property type="entry name" value="DUF1091"/>
    <property type="match status" value="1"/>
</dbReference>